<evidence type="ECO:0000313" key="2">
    <source>
        <dbReference type="Proteomes" id="UP000054477"/>
    </source>
</evidence>
<dbReference type="AlphaFoldDB" id="A0A0C9WPD1"/>
<accession>A0A0C9WPD1</accession>
<reference evidence="1 2" key="1">
    <citation type="submission" date="2014-04" db="EMBL/GenBank/DDBJ databases">
        <authorList>
            <consortium name="DOE Joint Genome Institute"/>
            <person name="Kuo A."/>
            <person name="Kohler A."/>
            <person name="Nagy L.G."/>
            <person name="Floudas D."/>
            <person name="Copeland A."/>
            <person name="Barry K.W."/>
            <person name="Cichocki N."/>
            <person name="Veneault-Fourrey C."/>
            <person name="LaButti K."/>
            <person name="Lindquist E.A."/>
            <person name="Lipzen A."/>
            <person name="Lundell T."/>
            <person name="Morin E."/>
            <person name="Murat C."/>
            <person name="Sun H."/>
            <person name="Tunlid A."/>
            <person name="Henrissat B."/>
            <person name="Grigoriev I.V."/>
            <person name="Hibbett D.S."/>
            <person name="Martin F."/>
            <person name="Nordberg H.P."/>
            <person name="Cantor M.N."/>
            <person name="Hua S.X."/>
        </authorList>
    </citation>
    <scope>NUCLEOTIDE SEQUENCE [LARGE SCALE GENOMIC DNA]</scope>
    <source>
        <strain evidence="1 2">LaAM-08-1</strain>
    </source>
</reference>
<gene>
    <name evidence="1" type="ORF">K443DRAFT_16209</name>
</gene>
<name>A0A0C9WPD1_9AGAR</name>
<dbReference type="OrthoDB" id="3232644at2759"/>
<sequence length="101" mass="11667">MNYFRKRVQTSKAWRLSSTTGPTCAQTYLCLPVNVIELTSWKLHSKKALYFLIFDLIVKAKAIFPTLNTVRLSEERNVFDLEAHPRLLGEQLKVLLSVGWL</sequence>
<dbReference type="Proteomes" id="UP000054477">
    <property type="component" value="Unassembled WGS sequence"/>
</dbReference>
<proteinExistence type="predicted"/>
<protein>
    <submittedName>
        <fullName evidence="1">Uncharacterized protein</fullName>
    </submittedName>
</protein>
<reference evidence="2" key="2">
    <citation type="submission" date="2015-01" db="EMBL/GenBank/DDBJ databases">
        <title>Evolutionary Origins and Diversification of the Mycorrhizal Mutualists.</title>
        <authorList>
            <consortium name="DOE Joint Genome Institute"/>
            <consortium name="Mycorrhizal Genomics Consortium"/>
            <person name="Kohler A."/>
            <person name="Kuo A."/>
            <person name="Nagy L.G."/>
            <person name="Floudas D."/>
            <person name="Copeland A."/>
            <person name="Barry K.W."/>
            <person name="Cichocki N."/>
            <person name="Veneault-Fourrey C."/>
            <person name="LaButti K."/>
            <person name="Lindquist E.A."/>
            <person name="Lipzen A."/>
            <person name="Lundell T."/>
            <person name="Morin E."/>
            <person name="Murat C."/>
            <person name="Riley R."/>
            <person name="Ohm R."/>
            <person name="Sun H."/>
            <person name="Tunlid A."/>
            <person name="Henrissat B."/>
            <person name="Grigoriev I.V."/>
            <person name="Hibbett D.S."/>
            <person name="Martin F."/>
        </authorList>
    </citation>
    <scope>NUCLEOTIDE SEQUENCE [LARGE SCALE GENOMIC DNA]</scope>
    <source>
        <strain evidence="2">LaAM-08-1</strain>
    </source>
</reference>
<dbReference type="EMBL" id="KN839820">
    <property type="protein sequence ID" value="KIJ89368.1"/>
    <property type="molecule type" value="Genomic_DNA"/>
</dbReference>
<keyword evidence="2" id="KW-1185">Reference proteome</keyword>
<dbReference type="HOGENOM" id="CLU_2292132_0_0_1"/>
<evidence type="ECO:0000313" key="1">
    <source>
        <dbReference type="EMBL" id="KIJ89368.1"/>
    </source>
</evidence>
<organism evidence="1 2">
    <name type="scientific">Laccaria amethystina LaAM-08-1</name>
    <dbReference type="NCBI Taxonomy" id="1095629"/>
    <lineage>
        <taxon>Eukaryota</taxon>
        <taxon>Fungi</taxon>
        <taxon>Dikarya</taxon>
        <taxon>Basidiomycota</taxon>
        <taxon>Agaricomycotina</taxon>
        <taxon>Agaricomycetes</taxon>
        <taxon>Agaricomycetidae</taxon>
        <taxon>Agaricales</taxon>
        <taxon>Agaricineae</taxon>
        <taxon>Hydnangiaceae</taxon>
        <taxon>Laccaria</taxon>
    </lineage>
</organism>